<sequence length="261" mass="29439">MTFRNWRIGIHIQQDSVAIVALLYERGRWALRRWWRIPLPPGLVVQGSIVDINEVVKRLRAWRRELPLQHQVCIALPASRTLQKQLPAPQVSLRESERATWIAGTMARQLEMPASSLCIDYAARAANDGWQATAAQRLDIDALRQLARRLKLRLAAIVPDAAALTSFFPWLTDATQGLVWQGDAQWLWATQERWGYCPCAEAPSFSHLTSRLNDEQFQLCSSLPLAENSFDCWSVIHRLQPPLPACGDRFAIALGLALGGK</sequence>
<dbReference type="HOGENOM" id="CLU_083891_1_0_6"/>
<evidence type="ECO:0000313" key="2">
    <source>
        <dbReference type="Proteomes" id="UP000008881"/>
    </source>
</evidence>
<gene>
    <name evidence="1" type="ordered locus">EAE_05190</name>
</gene>
<dbReference type="Pfam" id="PF11104">
    <property type="entry name" value="PilM_2"/>
    <property type="match status" value="1"/>
</dbReference>
<dbReference type="GeneID" id="93314170"/>
<evidence type="ECO:0000313" key="1">
    <source>
        <dbReference type="EMBL" id="AEG95965.1"/>
    </source>
</evidence>
<reference evidence="1 2" key="1">
    <citation type="journal article" date="2012" name="J. Bacteriol.">
        <title>Complete genome sequence of Enterobacter aerogenes KCTC 2190.</title>
        <authorList>
            <person name="Shin S.H."/>
            <person name="Kim S."/>
            <person name="Kim J.Y."/>
            <person name="Lee S."/>
            <person name="Um Y."/>
            <person name="Oh M.K."/>
            <person name="Kim Y.R."/>
            <person name="Lee J."/>
            <person name="Yang K.S."/>
        </authorList>
    </citation>
    <scope>NUCLEOTIDE SEQUENCE [LARGE SCALE GENOMIC DNA]</scope>
    <source>
        <strain evidence="1 2">KCTC 2190</strain>
    </source>
</reference>
<dbReference type="SUPFAM" id="SSF53067">
    <property type="entry name" value="Actin-like ATPase domain"/>
    <property type="match status" value="1"/>
</dbReference>
<dbReference type="RefSeq" id="WP_015703658.1">
    <property type="nucleotide sequence ID" value="NC_015663.1"/>
</dbReference>
<dbReference type="PATRIC" id="fig|1028307.3.peg.1036"/>
<protein>
    <submittedName>
        <fullName evidence="1">Putative pilus assembly protein</fullName>
    </submittedName>
</protein>
<keyword evidence="2" id="KW-1185">Reference proteome</keyword>
<dbReference type="Gene3D" id="3.30.420.40">
    <property type="match status" value="1"/>
</dbReference>
<dbReference type="eggNOG" id="COG4972">
    <property type="taxonomic scope" value="Bacteria"/>
</dbReference>
<organism evidence="1 2">
    <name type="scientific">Klebsiella aerogenes (strain ATCC 13048 / DSM 30053 / CCUG 1429 / JCM 1235 / KCTC 2190 / NBRC 13534 / NCIMB 10102 / NCTC 10006 / CDC 819-56)</name>
    <name type="common">Enterobacter aerogenes</name>
    <dbReference type="NCBI Taxonomy" id="1028307"/>
    <lineage>
        <taxon>Bacteria</taxon>
        <taxon>Pseudomonadati</taxon>
        <taxon>Pseudomonadota</taxon>
        <taxon>Gammaproteobacteria</taxon>
        <taxon>Enterobacterales</taxon>
        <taxon>Enterobacteriaceae</taxon>
        <taxon>Klebsiella/Raoultella group</taxon>
        <taxon>Klebsiella</taxon>
    </lineage>
</organism>
<dbReference type="AlphaFoldDB" id="A0A0H3FMF5"/>
<accession>A0A0H3FMF5</accession>
<dbReference type="OrthoDB" id="6447548at2"/>
<proteinExistence type="predicted"/>
<dbReference type="InterPro" id="IPR005883">
    <property type="entry name" value="PilM"/>
</dbReference>
<dbReference type="InterPro" id="IPR043129">
    <property type="entry name" value="ATPase_NBD"/>
</dbReference>
<dbReference type="Proteomes" id="UP000008881">
    <property type="component" value="Chromosome"/>
</dbReference>
<dbReference type="EMBL" id="CP002824">
    <property type="protein sequence ID" value="AEG95965.1"/>
    <property type="molecule type" value="Genomic_DNA"/>
</dbReference>
<name>A0A0H3FMF5_KLEAK</name>
<dbReference type="KEGG" id="eae:EAE_05190"/>